<evidence type="ECO:0000313" key="5">
    <source>
        <dbReference type="Proteomes" id="UP000004828"/>
    </source>
</evidence>
<feature type="signal peptide" evidence="1">
    <location>
        <begin position="1"/>
        <end position="25"/>
    </location>
</feature>
<keyword evidence="1" id="KW-0732">Signal</keyword>
<dbReference type="AlphaFoldDB" id="C7GBB6"/>
<dbReference type="HOGENOM" id="CLU_038792_0_0_9"/>
<gene>
    <name evidence="4" type="ORF">ROSINTL182_07200</name>
</gene>
<sequence length="334" mass="36216">MKYIKQKILLFVLLLAMAMPVSVYAAGEGNIDNGGGGMGAGTGTNFWSSHDEGVRVTVIRASDGSVASASIDLTNKHPTDIRVHFGKVSKTSYRNGAGLSARMGGYTFYNPAQSLPQIISTSRGGANLAAIKQYFTDEQVIRAIAGYVGMDFQTLTNGEYKLLLEPIAYVTFEGVRTAFTATEAAKYNQLRGGLLRKKMPSLSHKNLPLAMFLETSDLGYPAWSGSKTEKANDEDIIRALGLGIVRFNEVVTPEVIEADYEYRVDTDVITAVTVSGGQSDPDNSVTVTFSILGRSYKVENVYYPEDGQQLVWVKWHTPSTEQHITIIVTASGGS</sequence>
<name>C7GBB6_9FIRM</name>
<comment type="caution">
    <text evidence="4">The sequence shown here is derived from an EMBL/GenBank/DDBJ whole genome shotgun (WGS) entry which is preliminary data.</text>
</comment>
<feature type="domain" description="DUF8194" evidence="3">
    <location>
        <begin position="258"/>
        <end position="333"/>
    </location>
</feature>
<evidence type="ECO:0000259" key="2">
    <source>
        <dbReference type="Pfam" id="PF26613"/>
    </source>
</evidence>
<proteinExistence type="predicted"/>
<dbReference type="EMBL" id="ABYJ02000102">
    <property type="protein sequence ID" value="EEV00897.1"/>
    <property type="molecule type" value="Genomic_DNA"/>
</dbReference>
<dbReference type="Proteomes" id="UP000004828">
    <property type="component" value="Unassembled WGS sequence"/>
</dbReference>
<protein>
    <submittedName>
        <fullName evidence="4">Uncharacterized protein</fullName>
    </submittedName>
</protein>
<dbReference type="Pfam" id="PF26613">
    <property type="entry name" value="DUF8193"/>
    <property type="match status" value="1"/>
</dbReference>
<feature type="domain" description="DUF8193" evidence="2">
    <location>
        <begin position="27"/>
        <end position="246"/>
    </location>
</feature>
<dbReference type="Pfam" id="PF26614">
    <property type="entry name" value="DUF8194"/>
    <property type="match status" value="1"/>
</dbReference>
<dbReference type="InterPro" id="IPR058506">
    <property type="entry name" value="DUF8193"/>
</dbReference>
<feature type="chain" id="PRO_5002977937" evidence="1">
    <location>
        <begin position="26"/>
        <end position="334"/>
    </location>
</feature>
<reference evidence="4 5" key="1">
    <citation type="submission" date="2009-08" db="EMBL/GenBank/DDBJ databases">
        <authorList>
            <person name="Weinstock G."/>
            <person name="Sodergren E."/>
            <person name="Clifton S."/>
            <person name="Fulton L."/>
            <person name="Fulton B."/>
            <person name="Courtney L."/>
            <person name="Fronick C."/>
            <person name="Harrison M."/>
            <person name="Strong C."/>
            <person name="Farmer C."/>
            <person name="Delahaunty K."/>
            <person name="Markovic C."/>
            <person name="Hall O."/>
            <person name="Minx P."/>
            <person name="Tomlinson C."/>
            <person name="Mitreva M."/>
            <person name="Nelson J."/>
            <person name="Hou S."/>
            <person name="Wollam A."/>
            <person name="Pepin K.H."/>
            <person name="Johnson M."/>
            <person name="Bhonagiri V."/>
            <person name="Nash W.E."/>
            <person name="Warren W."/>
            <person name="Chinwalla A."/>
            <person name="Mardis E.R."/>
            <person name="Wilson R.K."/>
        </authorList>
    </citation>
    <scope>NUCLEOTIDE SEQUENCE [LARGE SCALE GENOMIC DNA]</scope>
    <source>
        <strain evidence="4 5">L1-82</strain>
    </source>
</reference>
<dbReference type="InterPro" id="IPR058507">
    <property type="entry name" value="DUF8194"/>
</dbReference>
<feature type="non-terminal residue" evidence="4">
    <location>
        <position position="334"/>
    </location>
</feature>
<organism evidence="4 5">
    <name type="scientific">Roseburia intestinalis L1-82</name>
    <dbReference type="NCBI Taxonomy" id="536231"/>
    <lineage>
        <taxon>Bacteria</taxon>
        <taxon>Bacillati</taxon>
        <taxon>Bacillota</taxon>
        <taxon>Clostridia</taxon>
        <taxon>Lachnospirales</taxon>
        <taxon>Lachnospiraceae</taxon>
        <taxon>Roseburia</taxon>
    </lineage>
</organism>
<evidence type="ECO:0000259" key="3">
    <source>
        <dbReference type="Pfam" id="PF26614"/>
    </source>
</evidence>
<accession>C7GBB6</accession>
<evidence type="ECO:0000313" key="4">
    <source>
        <dbReference type="EMBL" id="EEV00897.1"/>
    </source>
</evidence>
<evidence type="ECO:0000256" key="1">
    <source>
        <dbReference type="SAM" id="SignalP"/>
    </source>
</evidence>